<feature type="domain" description="DUF4283" evidence="3">
    <location>
        <begin position="129"/>
        <end position="200"/>
    </location>
</feature>
<feature type="transmembrane region" description="Helical" evidence="2">
    <location>
        <begin position="40"/>
        <end position="58"/>
    </location>
</feature>
<evidence type="ECO:0000256" key="1">
    <source>
        <dbReference type="SAM" id="MobiDB-lite"/>
    </source>
</evidence>
<gene>
    <name evidence="4" type="ORF">Salat_1655700</name>
</gene>
<dbReference type="Proteomes" id="UP001293254">
    <property type="component" value="Unassembled WGS sequence"/>
</dbReference>
<evidence type="ECO:0000313" key="4">
    <source>
        <dbReference type="EMBL" id="KAK4424621.1"/>
    </source>
</evidence>
<keyword evidence="2" id="KW-0812">Transmembrane</keyword>
<evidence type="ECO:0000256" key="2">
    <source>
        <dbReference type="SAM" id="Phobius"/>
    </source>
</evidence>
<dbReference type="InterPro" id="IPR025558">
    <property type="entry name" value="DUF4283"/>
</dbReference>
<feature type="transmembrane region" description="Helical" evidence="2">
    <location>
        <begin position="15"/>
        <end position="35"/>
    </location>
</feature>
<reference evidence="4" key="2">
    <citation type="journal article" date="2024" name="Plant">
        <title>Genomic evolution and insights into agronomic trait innovations of Sesamum species.</title>
        <authorList>
            <person name="Miao H."/>
            <person name="Wang L."/>
            <person name="Qu L."/>
            <person name="Liu H."/>
            <person name="Sun Y."/>
            <person name="Le M."/>
            <person name="Wang Q."/>
            <person name="Wei S."/>
            <person name="Zheng Y."/>
            <person name="Lin W."/>
            <person name="Duan Y."/>
            <person name="Cao H."/>
            <person name="Xiong S."/>
            <person name="Wang X."/>
            <person name="Wei L."/>
            <person name="Li C."/>
            <person name="Ma Q."/>
            <person name="Ju M."/>
            <person name="Zhao R."/>
            <person name="Li G."/>
            <person name="Mu C."/>
            <person name="Tian Q."/>
            <person name="Mei H."/>
            <person name="Zhang T."/>
            <person name="Gao T."/>
            <person name="Zhang H."/>
        </authorList>
    </citation>
    <scope>NUCLEOTIDE SEQUENCE</scope>
    <source>
        <strain evidence="4">3651</strain>
    </source>
</reference>
<keyword evidence="2" id="KW-0472">Membrane</keyword>
<feature type="region of interest" description="Disordered" evidence="1">
    <location>
        <begin position="334"/>
        <end position="391"/>
    </location>
</feature>
<evidence type="ECO:0000259" key="3">
    <source>
        <dbReference type="Pfam" id="PF14111"/>
    </source>
</evidence>
<organism evidence="4 5">
    <name type="scientific">Sesamum alatum</name>
    <dbReference type="NCBI Taxonomy" id="300844"/>
    <lineage>
        <taxon>Eukaryota</taxon>
        <taxon>Viridiplantae</taxon>
        <taxon>Streptophyta</taxon>
        <taxon>Embryophyta</taxon>
        <taxon>Tracheophyta</taxon>
        <taxon>Spermatophyta</taxon>
        <taxon>Magnoliopsida</taxon>
        <taxon>eudicotyledons</taxon>
        <taxon>Gunneridae</taxon>
        <taxon>Pentapetalae</taxon>
        <taxon>asterids</taxon>
        <taxon>lamiids</taxon>
        <taxon>Lamiales</taxon>
        <taxon>Pedaliaceae</taxon>
        <taxon>Sesamum</taxon>
    </lineage>
</organism>
<sequence>MFVGWASVFFPPSQFQAFLTLCLGTAMTVVSLLWVQRRVLVVFTAFGFPSIILFFVFFSSRLSAVILLSSPSGTPGGAFVGLIFCTRFRVLMDMKIKHLGRALRLTEDEGSGLPLSDELWQESTDDGHLFLVGRLLVNRDVNFEGLVRSLKGMMNPVNGMDIKALPQGWFPLRFHHAIDKHRILAGCPWSFEKNLIILNDVPANADPIHVDLNWCDFVVHVHDLPLSKMMEGVVRHVGNCLGLFKELETDEHGHAWGGNTSYAGCSQYQLFAHPGFKTSYTVRGGACDFVHGEHSVWLLALGPAWGRVVRRLELEQSGSARSRLAGVRRGKDIFGSFQQGPRRDSGVRSESSMLEAEGQRNGGDGHGVVCGDIDGLQQHGDKRLQDPSGPVFHTTVEACQSEAGQSLFQREGPPGEGLTGFGP</sequence>
<name>A0AAE1Y7H0_9LAMI</name>
<evidence type="ECO:0000313" key="5">
    <source>
        <dbReference type="Proteomes" id="UP001293254"/>
    </source>
</evidence>
<feature type="region of interest" description="Disordered" evidence="1">
    <location>
        <begin position="404"/>
        <end position="423"/>
    </location>
</feature>
<proteinExistence type="predicted"/>
<protein>
    <recommendedName>
        <fullName evidence="3">DUF4283 domain-containing protein</fullName>
    </recommendedName>
</protein>
<keyword evidence="2" id="KW-1133">Transmembrane helix</keyword>
<keyword evidence="5" id="KW-1185">Reference proteome</keyword>
<comment type="caution">
    <text evidence="4">The sequence shown here is derived from an EMBL/GenBank/DDBJ whole genome shotgun (WGS) entry which is preliminary data.</text>
</comment>
<dbReference type="Pfam" id="PF14111">
    <property type="entry name" value="DUF4283"/>
    <property type="match status" value="1"/>
</dbReference>
<accession>A0AAE1Y7H0</accession>
<feature type="compositionally biased region" description="Gly residues" evidence="1">
    <location>
        <begin position="414"/>
        <end position="423"/>
    </location>
</feature>
<reference evidence="4" key="1">
    <citation type="submission" date="2020-06" db="EMBL/GenBank/DDBJ databases">
        <authorList>
            <person name="Li T."/>
            <person name="Hu X."/>
            <person name="Zhang T."/>
            <person name="Song X."/>
            <person name="Zhang H."/>
            <person name="Dai N."/>
            <person name="Sheng W."/>
            <person name="Hou X."/>
            <person name="Wei L."/>
        </authorList>
    </citation>
    <scope>NUCLEOTIDE SEQUENCE</scope>
    <source>
        <strain evidence="4">3651</strain>
        <tissue evidence="4">Leaf</tissue>
    </source>
</reference>
<dbReference type="EMBL" id="JACGWO010000006">
    <property type="protein sequence ID" value="KAK4424621.1"/>
    <property type="molecule type" value="Genomic_DNA"/>
</dbReference>
<dbReference type="AlphaFoldDB" id="A0AAE1Y7H0"/>
<feature type="transmembrane region" description="Helical" evidence="2">
    <location>
        <begin position="64"/>
        <end position="85"/>
    </location>
</feature>